<dbReference type="OrthoDB" id="1094230at2"/>
<accession>A0A4R8V9M9</accession>
<name>A0A4R8V9M9_9MICO</name>
<reference evidence="1 2" key="1">
    <citation type="submission" date="2019-03" db="EMBL/GenBank/DDBJ databases">
        <title>Genomics of glacier-inhabiting Cryobacterium strains.</title>
        <authorList>
            <person name="Liu Q."/>
            <person name="Xin Y.-H."/>
        </authorList>
    </citation>
    <scope>NUCLEOTIDE SEQUENCE [LARGE SCALE GENOMIC DNA]</scope>
    <source>
        <strain evidence="1 2">CGMCC 1.10440</strain>
    </source>
</reference>
<organism evidence="1 2">
    <name type="scientific">Terrimesophilobacter mesophilus</name>
    <dbReference type="NCBI Taxonomy" id="433647"/>
    <lineage>
        <taxon>Bacteria</taxon>
        <taxon>Bacillati</taxon>
        <taxon>Actinomycetota</taxon>
        <taxon>Actinomycetes</taxon>
        <taxon>Micrococcales</taxon>
        <taxon>Microbacteriaceae</taxon>
        <taxon>Terrimesophilobacter</taxon>
    </lineage>
</organism>
<proteinExistence type="predicted"/>
<sequence length="333" mass="34822">MEIPMKKSILSIGTVAAVAALVLGASMPALALATSPDGDSFYSAGYWDTENGGGISSAFWQVHPGSPSTLTVIQATHDDPQMITDGAYDANAGKSYVIGYGYGPECQLWSVDITTGAYTLIGPITQDHNADEGGPEPSTSCNAFDILDAGTAYITIFGTELYRLDLTTGAATYIADVVDSRFIDTGLALSVISEQPGTGTVYAIDFNGFVYTLDLTTGVATYLINPSGLWNSFDADFDSAGTWWVTVWDDDAARLVSITDPAHAADSLEAGDPVEGWFTDSLWIIPAPAVDDGGDDEVPALANTGTSPLPLAFGALLLLLAGTGVVVLRPRRA</sequence>
<keyword evidence="2" id="KW-1185">Reference proteome</keyword>
<protein>
    <submittedName>
        <fullName evidence="1">Uncharacterized protein</fullName>
    </submittedName>
</protein>
<dbReference type="AlphaFoldDB" id="A0A4R8V9M9"/>
<evidence type="ECO:0000313" key="2">
    <source>
        <dbReference type="Proteomes" id="UP000298488"/>
    </source>
</evidence>
<dbReference type="RefSeq" id="WP_134542211.1">
    <property type="nucleotide sequence ID" value="NZ_JACHBP010000001.1"/>
</dbReference>
<dbReference type="EMBL" id="SOFI01000003">
    <property type="protein sequence ID" value="TFB79046.1"/>
    <property type="molecule type" value="Genomic_DNA"/>
</dbReference>
<comment type="caution">
    <text evidence="1">The sequence shown here is derived from an EMBL/GenBank/DDBJ whole genome shotgun (WGS) entry which is preliminary data.</text>
</comment>
<dbReference type="SUPFAM" id="SSF63825">
    <property type="entry name" value="YWTD domain"/>
    <property type="match status" value="1"/>
</dbReference>
<evidence type="ECO:0000313" key="1">
    <source>
        <dbReference type="EMBL" id="TFB79046.1"/>
    </source>
</evidence>
<gene>
    <name evidence="1" type="ORF">E3N84_02600</name>
</gene>
<dbReference type="Proteomes" id="UP000298488">
    <property type="component" value="Unassembled WGS sequence"/>
</dbReference>